<accession>B5Y4G5</accession>
<sequence>MEDYNDGSSLGYPNLSACRVVLTSAGGAAHSAPVRLPAQILQAARQPPVAKPYDFALEKTVLQTLKDRQVLWKDTDTNDLDELRGMLARMKSVTNADEDVCASLLKSNDYDLSKSIEAFYQMR</sequence>
<name>B5Y4G5_PHATC</name>
<organism evidence="1 2">
    <name type="scientific">Phaeodactylum tricornutum (strain CCAP 1055/1)</name>
    <dbReference type="NCBI Taxonomy" id="556484"/>
    <lineage>
        <taxon>Eukaryota</taxon>
        <taxon>Sar</taxon>
        <taxon>Stramenopiles</taxon>
        <taxon>Ochrophyta</taxon>
        <taxon>Bacillariophyta</taxon>
        <taxon>Bacillariophyceae</taxon>
        <taxon>Bacillariophycidae</taxon>
        <taxon>Naviculales</taxon>
        <taxon>Phaeodactylaceae</taxon>
        <taxon>Phaeodactylum</taxon>
    </lineage>
</organism>
<dbReference type="EMBL" id="CP001142">
    <property type="protein sequence ID" value="ACI65477.1"/>
    <property type="molecule type" value="Genomic_DNA"/>
</dbReference>
<gene>
    <name evidence="1" type="ORF">PHATR_33141</name>
</gene>
<dbReference type="OrthoDB" id="44035at2759"/>
<dbReference type="CDD" id="cd14273">
    <property type="entry name" value="UBA_TAP-C_like"/>
    <property type="match status" value="1"/>
</dbReference>
<dbReference type="GeneID" id="7204264"/>
<dbReference type="HOGENOM" id="CLU_2019717_0_0_1"/>
<dbReference type="InParanoid" id="B5Y4G5"/>
<dbReference type="KEGG" id="pti:PHATR_33141"/>
<evidence type="ECO:0000313" key="2">
    <source>
        <dbReference type="Proteomes" id="UP000000759"/>
    </source>
</evidence>
<reference evidence="2" key="2">
    <citation type="submission" date="2008-08" db="EMBL/GenBank/DDBJ databases">
        <authorList>
            <consortium name="Diatom Consortium"/>
            <person name="Grigoriev I."/>
            <person name="Grimwood J."/>
            <person name="Kuo A."/>
            <person name="Otillar R.P."/>
            <person name="Salamov A."/>
            <person name="Detter J.C."/>
            <person name="Lindquist E."/>
            <person name="Shapiro H."/>
            <person name="Lucas S."/>
            <person name="Glavina del Rio T."/>
            <person name="Pitluck S."/>
            <person name="Rokhsar D."/>
            <person name="Bowler C."/>
        </authorList>
    </citation>
    <scope>GENOME REANNOTATION</scope>
    <source>
        <strain evidence="2">CCAP 1055/1</strain>
    </source>
</reference>
<dbReference type="Pfam" id="PF14555">
    <property type="entry name" value="UBA_4"/>
    <property type="match status" value="1"/>
</dbReference>
<proteinExistence type="predicted"/>
<evidence type="ECO:0000313" key="1">
    <source>
        <dbReference type="EMBL" id="ACI65477.1"/>
    </source>
</evidence>
<dbReference type="PaxDb" id="2850-Phatr33141"/>
<dbReference type="AlphaFoldDB" id="B5Y4G5"/>
<keyword evidence="2" id="KW-1185">Reference proteome</keyword>
<dbReference type="Proteomes" id="UP000000759">
    <property type="component" value="Chromosome 3"/>
</dbReference>
<dbReference type="RefSeq" id="XP_002186007.1">
    <property type="nucleotide sequence ID" value="XM_002185971.1"/>
</dbReference>
<protein>
    <submittedName>
        <fullName evidence="1">Uncharacterized protein</fullName>
    </submittedName>
</protein>
<reference evidence="1 2" key="1">
    <citation type="journal article" date="2008" name="Nature">
        <title>The Phaeodactylum genome reveals the evolutionary history of diatom genomes.</title>
        <authorList>
            <person name="Bowler C."/>
            <person name="Allen A.E."/>
            <person name="Badger J.H."/>
            <person name="Grimwood J."/>
            <person name="Jabbari K."/>
            <person name="Kuo A."/>
            <person name="Maheswari U."/>
            <person name="Martens C."/>
            <person name="Maumus F."/>
            <person name="Otillar R.P."/>
            <person name="Rayko E."/>
            <person name="Salamov A."/>
            <person name="Vandepoele K."/>
            <person name="Beszteri B."/>
            <person name="Gruber A."/>
            <person name="Heijde M."/>
            <person name="Katinka M."/>
            <person name="Mock T."/>
            <person name="Valentin K."/>
            <person name="Verret F."/>
            <person name="Berges J.A."/>
            <person name="Brownlee C."/>
            <person name="Cadoret J.P."/>
            <person name="Chiovitti A."/>
            <person name="Choi C.J."/>
            <person name="Coesel S."/>
            <person name="De Martino A."/>
            <person name="Detter J.C."/>
            <person name="Durkin C."/>
            <person name="Falciatore A."/>
            <person name="Fournet J."/>
            <person name="Haruta M."/>
            <person name="Huysman M.J."/>
            <person name="Jenkins B.D."/>
            <person name="Jiroutova K."/>
            <person name="Jorgensen R.E."/>
            <person name="Joubert Y."/>
            <person name="Kaplan A."/>
            <person name="Kroger N."/>
            <person name="Kroth P.G."/>
            <person name="La Roche J."/>
            <person name="Lindquist E."/>
            <person name="Lommer M."/>
            <person name="Martin-Jezequel V."/>
            <person name="Lopez P.J."/>
            <person name="Lucas S."/>
            <person name="Mangogna M."/>
            <person name="McGinnis K."/>
            <person name="Medlin L.K."/>
            <person name="Montsant A."/>
            <person name="Oudot-Le Secq M.P."/>
            <person name="Napoli C."/>
            <person name="Obornik M."/>
            <person name="Parker M.S."/>
            <person name="Petit J.L."/>
            <person name="Porcel B.M."/>
            <person name="Poulsen N."/>
            <person name="Robison M."/>
            <person name="Rychlewski L."/>
            <person name="Rynearson T.A."/>
            <person name="Schmutz J."/>
            <person name="Shapiro H."/>
            <person name="Siaut M."/>
            <person name="Stanley M."/>
            <person name="Sussman M.R."/>
            <person name="Taylor A.R."/>
            <person name="Vardi A."/>
            <person name="von Dassow P."/>
            <person name="Vyverman W."/>
            <person name="Willis A."/>
            <person name="Wyrwicz L.S."/>
            <person name="Rokhsar D.S."/>
            <person name="Weissenbach J."/>
            <person name="Armbrust E.V."/>
            <person name="Green B.R."/>
            <person name="Van de Peer Y."/>
            <person name="Grigoriev I.V."/>
        </authorList>
    </citation>
    <scope>NUCLEOTIDE SEQUENCE [LARGE SCALE GENOMIC DNA]</scope>
    <source>
        <strain evidence="1 2">CCAP 1055/1</strain>
    </source>
</reference>